<dbReference type="AlphaFoldDB" id="A0A9P3LYH6"/>
<protein>
    <submittedName>
        <fullName evidence="2">Uncharacterized protein</fullName>
    </submittedName>
</protein>
<feature type="region of interest" description="Disordered" evidence="1">
    <location>
        <begin position="1"/>
        <end position="54"/>
    </location>
</feature>
<organism evidence="2 3">
    <name type="scientific">Entomortierella parvispora</name>
    <dbReference type="NCBI Taxonomy" id="205924"/>
    <lineage>
        <taxon>Eukaryota</taxon>
        <taxon>Fungi</taxon>
        <taxon>Fungi incertae sedis</taxon>
        <taxon>Mucoromycota</taxon>
        <taxon>Mortierellomycotina</taxon>
        <taxon>Mortierellomycetes</taxon>
        <taxon>Mortierellales</taxon>
        <taxon>Mortierellaceae</taxon>
        <taxon>Entomortierella</taxon>
    </lineage>
</organism>
<gene>
    <name evidence="2" type="ORF">EMPS_07486</name>
</gene>
<keyword evidence="3" id="KW-1185">Reference proteome</keyword>
<dbReference type="OrthoDB" id="10674947at2759"/>
<proteinExistence type="predicted"/>
<feature type="compositionally biased region" description="Pro residues" evidence="1">
    <location>
        <begin position="216"/>
        <end position="228"/>
    </location>
</feature>
<dbReference type="Proteomes" id="UP000827284">
    <property type="component" value="Unassembled WGS sequence"/>
</dbReference>
<evidence type="ECO:0000313" key="3">
    <source>
        <dbReference type="Proteomes" id="UP000827284"/>
    </source>
</evidence>
<evidence type="ECO:0000313" key="2">
    <source>
        <dbReference type="EMBL" id="GJJ75128.1"/>
    </source>
</evidence>
<feature type="region of interest" description="Disordered" evidence="1">
    <location>
        <begin position="150"/>
        <end position="246"/>
    </location>
</feature>
<reference evidence="2" key="1">
    <citation type="submission" date="2021-11" db="EMBL/GenBank/DDBJ databases">
        <authorList>
            <person name="Herlambang A."/>
            <person name="Guo Y."/>
            <person name="Takashima Y."/>
            <person name="Nishizawa T."/>
        </authorList>
    </citation>
    <scope>NUCLEOTIDE SEQUENCE</scope>
    <source>
        <strain evidence="2">E1425</strain>
    </source>
</reference>
<accession>A0A9P3LYH6</accession>
<evidence type="ECO:0000256" key="1">
    <source>
        <dbReference type="SAM" id="MobiDB-lite"/>
    </source>
</evidence>
<sequence>MQRNDNYYSNGDGSTPYSTGAGYNASLSPPAPPPVMYQQVEPNNTFGGLGGPRRHGVIRGLVGSIAQSVQNSNQNQDQNQSQSRHSPYGCNCRNGYDDNGYACSHDNNNSIRGGSPLGGFRGRRDPNAPRGIVGRLFVMANAFVPQPTPQEIQRKQMKRMQQQQLQVQPQQNQQSQQQQQQQQYFPPSVAPPPTAQGYSQSEGNERYWQQQSEFAPQPPVDDIPPPQYTAPSAPTLPHAPGDMSKS</sequence>
<feature type="compositionally biased region" description="Low complexity" evidence="1">
    <location>
        <begin position="159"/>
        <end position="183"/>
    </location>
</feature>
<feature type="compositionally biased region" description="Polar residues" evidence="1">
    <location>
        <begin position="1"/>
        <end position="18"/>
    </location>
</feature>
<reference evidence="2" key="2">
    <citation type="journal article" date="2022" name="Microbiol. Resour. Announc.">
        <title>Whole-Genome Sequence of Entomortierella parvispora E1425, a Mucoromycotan Fungus Associated with Burkholderiaceae-Related Endosymbiotic Bacteria.</title>
        <authorList>
            <person name="Herlambang A."/>
            <person name="Guo Y."/>
            <person name="Takashima Y."/>
            <person name="Narisawa K."/>
            <person name="Ohta H."/>
            <person name="Nishizawa T."/>
        </authorList>
    </citation>
    <scope>NUCLEOTIDE SEQUENCE</scope>
    <source>
        <strain evidence="2">E1425</strain>
    </source>
</reference>
<name>A0A9P3LYH6_9FUNG</name>
<dbReference type="EMBL" id="BQFW01000010">
    <property type="protein sequence ID" value="GJJ75128.1"/>
    <property type="molecule type" value="Genomic_DNA"/>
</dbReference>
<comment type="caution">
    <text evidence="2">The sequence shown here is derived from an EMBL/GenBank/DDBJ whole genome shotgun (WGS) entry which is preliminary data.</text>
</comment>
<feature type="compositionally biased region" description="Polar residues" evidence="1">
    <location>
        <begin position="196"/>
        <end position="214"/>
    </location>
</feature>